<dbReference type="InterPro" id="IPR045078">
    <property type="entry name" value="TST/MPST-like"/>
</dbReference>
<dbReference type="PANTHER" id="PTHR11364:SF27">
    <property type="entry name" value="SULFURTRANSFERASE"/>
    <property type="match status" value="1"/>
</dbReference>
<name>A0A1H3VT94_9GAMM</name>
<dbReference type="InterPro" id="IPR001763">
    <property type="entry name" value="Rhodanese-like_dom"/>
</dbReference>
<evidence type="ECO:0000313" key="4">
    <source>
        <dbReference type="EMBL" id="SDZ78033.1"/>
    </source>
</evidence>
<dbReference type="STRING" id="658218.SAMN05216562_0249"/>
<protein>
    <submittedName>
        <fullName evidence="4">Thiosulfate/3-mercaptopyruvate sulfurtransferase</fullName>
    </submittedName>
</protein>
<dbReference type="EMBL" id="FNQO01000001">
    <property type="protein sequence ID" value="SDZ78033.1"/>
    <property type="molecule type" value="Genomic_DNA"/>
</dbReference>
<feature type="domain" description="Rhodanese" evidence="3">
    <location>
        <begin position="194"/>
        <end position="290"/>
    </location>
</feature>
<keyword evidence="5" id="KW-1185">Reference proteome</keyword>
<dbReference type="CDD" id="cd01448">
    <property type="entry name" value="TST_Repeat_1"/>
    <property type="match status" value="1"/>
</dbReference>
<evidence type="ECO:0000256" key="2">
    <source>
        <dbReference type="ARBA" id="ARBA00022737"/>
    </source>
</evidence>
<dbReference type="PANTHER" id="PTHR11364">
    <property type="entry name" value="THIOSULFATE SULFERTANSFERASE"/>
    <property type="match status" value="1"/>
</dbReference>
<accession>A0A1H3VT94</accession>
<dbReference type="SMART" id="SM00450">
    <property type="entry name" value="RHOD"/>
    <property type="match status" value="2"/>
</dbReference>
<dbReference type="PROSITE" id="PS50206">
    <property type="entry name" value="RHODANESE_3"/>
    <property type="match status" value="2"/>
</dbReference>
<dbReference type="RefSeq" id="WP_211567114.1">
    <property type="nucleotide sequence ID" value="NZ_FNQO01000001.1"/>
</dbReference>
<dbReference type="SUPFAM" id="SSF52821">
    <property type="entry name" value="Rhodanese/Cell cycle control phosphatase"/>
    <property type="match status" value="2"/>
</dbReference>
<reference evidence="5" key="1">
    <citation type="submission" date="2016-10" db="EMBL/GenBank/DDBJ databases">
        <authorList>
            <person name="Varghese N."/>
            <person name="Submissions S."/>
        </authorList>
    </citation>
    <scope>NUCLEOTIDE SEQUENCE [LARGE SCALE GENOMIC DNA]</scope>
    <source>
        <strain evidence="5">CGMCC 1.10657</strain>
    </source>
</reference>
<sequence>MSELNMHVPDTGSLNPLVEPEWLEKHLDDPDLRIVDATVQVKLWPFPRIRSGRRGFKRSHIPGATFADLLKISDPQRPSYTFTMPTAERFADHMGRLGIGNGTRVVLYDGRENMWAARLWWMLRTFGFDNAAVLNGGWTAWRLEDRPISSKPCAYPATTFTPHVRPELIVGKEEVLTAIDDSTTCIVNALGRRQHRGERKEYGARGHIPGAKNVTAWEILDRETMRYRPAEELRKLFRPMLEAERVITYCGGGIASSSDAFILHLLGHQNVAVYDGGLIEWSADRSLPLELGE</sequence>
<evidence type="ECO:0000313" key="5">
    <source>
        <dbReference type="Proteomes" id="UP000198658"/>
    </source>
</evidence>
<dbReference type="GO" id="GO:0004792">
    <property type="term" value="F:thiosulfate-cyanide sulfurtransferase activity"/>
    <property type="evidence" value="ECO:0007669"/>
    <property type="project" value="TreeGrafter"/>
</dbReference>
<proteinExistence type="predicted"/>
<gene>
    <name evidence="4" type="ORF">SAMN05216562_0249</name>
</gene>
<dbReference type="InterPro" id="IPR036873">
    <property type="entry name" value="Rhodanese-like_dom_sf"/>
</dbReference>
<dbReference type="AlphaFoldDB" id="A0A1H3VT94"/>
<dbReference type="Gene3D" id="3.40.250.10">
    <property type="entry name" value="Rhodanese-like domain"/>
    <property type="match status" value="2"/>
</dbReference>
<dbReference type="Proteomes" id="UP000198658">
    <property type="component" value="Unassembled WGS sequence"/>
</dbReference>
<evidence type="ECO:0000256" key="1">
    <source>
        <dbReference type="ARBA" id="ARBA00022679"/>
    </source>
</evidence>
<keyword evidence="1 4" id="KW-0808">Transferase</keyword>
<feature type="domain" description="Rhodanese" evidence="3">
    <location>
        <begin position="56"/>
        <end position="150"/>
    </location>
</feature>
<organism evidence="4 5">
    <name type="scientific">Microbulbifer marinus</name>
    <dbReference type="NCBI Taxonomy" id="658218"/>
    <lineage>
        <taxon>Bacteria</taxon>
        <taxon>Pseudomonadati</taxon>
        <taxon>Pseudomonadota</taxon>
        <taxon>Gammaproteobacteria</taxon>
        <taxon>Cellvibrionales</taxon>
        <taxon>Microbulbiferaceae</taxon>
        <taxon>Microbulbifer</taxon>
    </lineage>
</organism>
<dbReference type="Pfam" id="PF00581">
    <property type="entry name" value="Rhodanese"/>
    <property type="match status" value="2"/>
</dbReference>
<keyword evidence="2" id="KW-0677">Repeat</keyword>
<keyword evidence="4" id="KW-0670">Pyruvate</keyword>
<evidence type="ECO:0000259" key="3">
    <source>
        <dbReference type="PROSITE" id="PS50206"/>
    </source>
</evidence>